<evidence type="ECO:0000256" key="2">
    <source>
        <dbReference type="SAM" id="MobiDB-lite"/>
    </source>
</evidence>
<gene>
    <name evidence="5" type="ORF">VSH64_26430</name>
</gene>
<dbReference type="InterPro" id="IPR025736">
    <property type="entry name" value="PucR_C-HTH_dom"/>
</dbReference>
<dbReference type="Gene3D" id="1.10.10.2840">
    <property type="entry name" value="PucR C-terminal helix-turn-helix domain"/>
    <property type="match status" value="1"/>
</dbReference>
<dbReference type="PANTHER" id="PTHR33744">
    <property type="entry name" value="CARBOHYDRATE DIACID REGULATOR"/>
    <property type="match status" value="1"/>
</dbReference>
<dbReference type="InterPro" id="IPR051448">
    <property type="entry name" value="CdaR-like_regulators"/>
</dbReference>
<evidence type="ECO:0000313" key="6">
    <source>
        <dbReference type="Proteomes" id="UP001330812"/>
    </source>
</evidence>
<dbReference type="InterPro" id="IPR041522">
    <property type="entry name" value="CdaR_GGDEF"/>
</dbReference>
<protein>
    <submittedName>
        <fullName evidence="5">Helix-turn-helix domain-containing protein</fullName>
    </submittedName>
</protein>
<comment type="similarity">
    <text evidence="1">Belongs to the CdaR family.</text>
</comment>
<keyword evidence="6" id="KW-1185">Reference proteome</keyword>
<dbReference type="Proteomes" id="UP001330812">
    <property type="component" value="Chromosome"/>
</dbReference>
<evidence type="ECO:0000256" key="1">
    <source>
        <dbReference type="ARBA" id="ARBA00006754"/>
    </source>
</evidence>
<evidence type="ECO:0000313" key="5">
    <source>
        <dbReference type="EMBL" id="WSE26417.1"/>
    </source>
</evidence>
<feature type="domain" description="PucR C-terminal helix-turn-helix" evidence="3">
    <location>
        <begin position="431"/>
        <end position="489"/>
    </location>
</feature>
<feature type="region of interest" description="Disordered" evidence="2">
    <location>
        <begin position="496"/>
        <end position="517"/>
    </location>
</feature>
<dbReference type="InterPro" id="IPR042070">
    <property type="entry name" value="PucR_C-HTH_sf"/>
</dbReference>
<accession>A0ABZ1HXY1</accession>
<evidence type="ECO:0000259" key="3">
    <source>
        <dbReference type="Pfam" id="PF13556"/>
    </source>
</evidence>
<dbReference type="RefSeq" id="WP_326565386.1">
    <property type="nucleotide sequence ID" value="NZ_CP142149.1"/>
</dbReference>
<organism evidence="5 6">
    <name type="scientific">Amycolatopsis rhabdoformis</name>
    <dbReference type="NCBI Taxonomy" id="1448059"/>
    <lineage>
        <taxon>Bacteria</taxon>
        <taxon>Bacillati</taxon>
        <taxon>Actinomycetota</taxon>
        <taxon>Actinomycetes</taxon>
        <taxon>Pseudonocardiales</taxon>
        <taxon>Pseudonocardiaceae</taxon>
        <taxon>Amycolatopsis</taxon>
    </lineage>
</organism>
<proteinExistence type="inferred from homology"/>
<sequence length="517" mass="54850">MTVRRMLTLESWAGAVEVLAGAAGLDRPLTTVRGAVDTAHVPAAGELVVVVRPVAGTDWQIDALLRRCADAGSAGVVLAGTAPPAASRLLADRLAVPLLLTAAAPLDLVVDARLSLAAPELDRAELVLATHRALGERLRPPEEIVGVLRRLLRSPVALLDDRGEPLAGAVAEGARIRLGEPVPQHHDLADGVLLAHPAATVWVAVELTGAEAARADVVPPVLAVAAGAVQRWLLANRLELERDARSRTALLGDLLRLDTEPGADLRRRVADAGWRLGGWHVGLHVGVPSAVDTVARTQEVVRALRVEGVDAVVVARGDGWTGWVTFDQEPTAERVRSLAASLQAAHRELRRNLGTHLGVGRPHPRPDGLATTVAEASDAARLAATRPETGHFLHVDQLGLAQLLLEWTRTDTFEPAARALVAPLLSATGDLLRTLATYLDAESSLAETALALGIHRNTVAARVSRIERLLGVDLAQPDERLALHLASRAVILSPGAAPRPAREIRGGESDEFEDRRR</sequence>
<dbReference type="Pfam" id="PF17853">
    <property type="entry name" value="GGDEF_2"/>
    <property type="match status" value="1"/>
</dbReference>
<dbReference type="PANTHER" id="PTHR33744:SF1">
    <property type="entry name" value="DNA-BINDING TRANSCRIPTIONAL ACTIVATOR ADER"/>
    <property type="match status" value="1"/>
</dbReference>
<evidence type="ECO:0000259" key="4">
    <source>
        <dbReference type="Pfam" id="PF17853"/>
    </source>
</evidence>
<feature type="compositionally biased region" description="Basic and acidic residues" evidence="2">
    <location>
        <begin position="500"/>
        <end position="517"/>
    </location>
</feature>
<feature type="domain" description="CdaR GGDEF-like" evidence="4">
    <location>
        <begin position="262"/>
        <end position="382"/>
    </location>
</feature>
<dbReference type="Pfam" id="PF13556">
    <property type="entry name" value="HTH_30"/>
    <property type="match status" value="1"/>
</dbReference>
<reference evidence="5 6" key="1">
    <citation type="journal article" date="2015" name="Int. J. Syst. Evol. Microbiol.">
        <title>Amycolatopsis rhabdoformis sp. nov., an actinomycete isolated from a tropical forest soil.</title>
        <authorList>
            <person name="Souza W.R."/>
            <person name="Silva R.E."/>
            <person name="Goodfellow M."/>
            <person name="Busarakam K."/>
            <person name="Figueiro F.S."/>
            <person name="Ferreira D."/>
            <person name="Rodrigues-Filho E."/>
            <person name="Moraes L.A.B."/>
            <person name="Zucchi T.D."/>
        </authorList>
    </citation>
    <scope>NUCLEOTIDE SEQUENCE [LARGE SCALE GENOMIC DNA]</scope>
    <source>
        <strain evidence="5 6">NCIMB 14900</strain>
    </source>
</reference>
<dbReference type="EMBL" id="CP142149">
    <property type="protein sequence ID" value="WSE26417.1"/>
    <property type="molecule type" value="Genomic_DNA"/>
</dbReference>
<name>A0ABZ1HXY1_9PSEU</name>